<comment type="caution">
    <text evidence="3">The sequence shown here is derived from an EMBL/GenBank/DDBJ whole genome shotgun (WGS) entry which is preliminary data.</text>
</comment>
<evidence type="ECO:0000256" key="2">
    <source>
        <dbReference type="SAM" id="Phobius"/>
    </source>
</evidence>
<feature type="compositionally biased region" description="Low complexity" evidence="1">
    <location>
        <begin position="141"/>
        <end position="175"/>
    </location>
</feature>
<feature type="compositionally biased region" description="Polar residues" evidence="1">
    <location>
        <begin position="40"/>
        <end position="56"/>
    </location>
</feature>
<evidence type="ECO:0000313" key="3">
    <source>
        <dbReference type="EMBL" id="KEI43748.1"/>
    </source>
</evidence>
<keyword evidence="2" id="KW-0812">Transmembrane</keyword>
<proteinExistence type="predicted"/>
<keyword evidence="2" id="KW-0472">Membrane</keyword>
<protein>
    <submittedName>
        <fullName evidence="3">Uncharacterized protein</fullName>
    </submittedName>
</protein>
<dbReference type="AlphaFoldDB" id="A0A073AVE2"/>
<gene>
    <name evidence="3" type="ORF">GU90_14120</name>
</gene>
<keyword evidence="2" id="KW-1133">Transmembrane helix</keyword>
<evidence type="ECO:0000313" key="4">
    <source>
        <dbReference type="Proteomes" id="UP000031419"/>
    </source>
</evidence>
<dbReference type="EMBL" id="JNVU01000035">
    <property type="protein sequence ID" value="KEI43748.1"/>
    <property type="molecule type" value="Genomic_DNA"/>
</dbReference>
<dbReference type="Proteomes" id="UP000031419">
    <property type="component" value="Unassembled WGS sequence"/>
</dbReference>
<feature type="region of interest" description="Disordered" evidence="1">
    <location>
        <begin position="40"/>
        <end position="175"/>
    </location>
</feature>
<name>A0A073AVE2_9PSEU</name>
<organism evidence="3 4">
    <name type="scientific">Saccharopolyspora rectivirgula</name>
    <dbReference type="NCBI Taxonomy" id="28042"/>
    <lineage>
        <taxon>Bacteria</taxon>
        <taxon>Bacillati</taxon>
        <taxon>Actinomycetota</taxon>
        <taxon>Actinomycetes</taxon>
        <taxon>Pseudonocardiales</taxon>
        <taxon>Pseudonocardiaceae</taxon>
        <taxon>Saccharopolyspora</taxon>
    </lineage>
</organism>
<accession>A0A073AVE2</accession>
<reference evidence="3 4" key="1">
    <citation type="submission" date="2014-06" db="EMBL/GenBank/DDBJ databases">
        <title>Saccharopolyspora rectivirgula DSM-43113 Genome sequencing.</title>
        <authorList>
            <person name="Barrera C."/>
            <person name="Millon L."/>
            <person name="Rognon B."/>
            <person name="Zaugg C."/>
            <person name="Monod M."/>
        </authorList>
    </citation>
    <scope>NUCLEOTIDE SEQUENCE [LARGE SCALE GENOMIC DNA]</scope>
    <source>
        <strain evidence="3 4">DSM 43113</strain>
    </source>
</reference>
<keyword evidence="4" id="KW-1185">Reference proteome</keyword>
<sequence length="226" mass="22231">MSRTVRTTIASRTRRLLTRALVIAGATVAGTSAAWLLGDSSSADVTGTPAVESSISEGRWVGPEPSDSPVVPLRPLQRTGEEPVRQVSPSPAPNTGFLRNSAAGPGRTGVAAPVSSAAPVPVQAGPGTALTGHQLPDCPRAGSTPPAAPSGTTGAAAPASQLGGAADAAPCASGHGAAATCKQVTEPLPEQVIGGRQLPAAPPAGERAHRCPLLGIPAPQPGTTPD</sequence>
<feature type="compositionally biased region" description="Low complexity" evidence="1">
    <location>
        <begin position="108"/>
        <end position="129"/>
    </location>
</feature>
<feature type="transmembrane region" description="Helical" evidence="2">
    <location>
        <begin position="20"/>
        <end position="38"/>
    </location>
</feature>
<feature type="region of interest" description="Disordered" evidence="1">
    <location>
        <begin position="189"/>
        <end position="226"/>
    </location>
</feature>
<evidence type="ECO:0000256" key="1">
    <source>
        <dbReference type="SAM" id="MobiDB-lite"/>
    </source>
</evidence>